<dbReference type="PROSITE" id="PS51186">
    <property type="entry name" value="GNAT"/>
    <property type="match status" value="1"/>
</dbReference>
<dbReference type="CDD" id="cd04301">
    <property type="entry name" value="NAT_SF"/>
    <property type="match status" value="1"/>
</dbReference>
<keyword evidence="3" id="KW-1185">Reference proteome</keyword>
<feature type="domain" description="N-acetyltransferase" evidence="1">
    <location>
        <begin position="2"/>
        <end position="157"/>
    </location>
</feature>
<dbReference type="Gene3D" id="3.40.630.30">
    <property type="match status" value="1"/>
</dbReference>
<gene>
    <name evidence="2" type="ORF">ACFQ03_22715</name>
</gene>
<name>A0ABW3DGE2_9BACL</name>
<dbReference type="SUPFAM" id="SSF55729">
    <property type="entry name" value="Acyl-CoA N-acyltransferases (Nat)"/>
    <property type="match status" value="1"/>
</dbReference>
<dbReference type="EMBL" id="JBHTIU010000094">
    <property type="protein sequence ID" value="MFD0871946.1"/>
    <property type="molecule type" value="Genomic_DNA"/>
</dbReference>
<evidence type="ECO:0000313" key="2">
    <source>
        <dbReference type="EMBL" id="MFD0871946.1"/>
    </source>
</evidence>
<dbReference type="Pfam" id="PF00583">
    <property type="entry name" value="Acetyltransf_1"/>
    <property type="match status" value="1"/>
</dbReference>
<evidence type="ECO:0000259" key="1">
    <source>
        <dbReference type="PROSITE" id="PS51186"/>
    </source>
</evidence>
<proteinExistence type="predicted"/>
<dbReference type="InterPro" id="IPR000182">
    <property type="entry name" value="GNAT_dom"/>
</dbReference>
<sequence length="157" mass="18533">MVTLVDATTEDEAFLYEVYRSTRHEEVTAWGWGDEERDGFLRMQFDLQQRSYRLQYPWAQYSILYKQGVRIGRIILDESPQEIRLIDISLLPEYRNAGIGTAFLKELQKRAETHGKPVRLQVIRSNPAISLYERLGFYPVENQEPYAVMEWCGNQHE</sequence>
<reference evidence="3" key="1">
    <citation type="journal article" date="2019" name="Int. J. Syst. Evol. Microbiol.">
        <title>The Global Catalogue of Microorganisms (GCM) 10K type strain sequencing project: providing services to taxonomists for standard genome sequencing and annotation.</title>
        <authorList>
            <consortium name="The Broad Institute Genomics Platform"/>
            <consortium name="The Broad Institute Genome Sequencing Center for Infectious Disease"/>
            <person name="Wu L."/>
            <person name="Ma J."/>
        </authorList>
    </citation>
    <scope>NUCLEOTIDE SEQUENCE [LARGE SCALE GENOMIC DNA]</scope>
    <source>
        <strain evidence="3">CCUG 57263</strain>
    </source>
</reference>
<dbReference type="InterPro" id="IPR016181">
    <property type="entry name" value="Acyl_CoA_acyltransferase"/>
</dbReference>
<accession>A0ABW3DGE2</accession>
<protein>
    <submittedName>
        <fullName evidence="2">GNAT family N-acetyltransferase</fullName>
    </submittedName>
</protein>
<dbReference type="RefSeq" id="WP_379291188.1">
    <property type="nucleotide sequence ID" value="NZ_JBHTIU010000094.1"/>
</dbReference>
<comment type="caution">
    <text evidence="2">The sequence shown here is derived from an EMBL/GenBank/DDBJ whole genome shotgun (WGS) entry which is preliminary data.</text>
</comment>
<organism evidence="2 3">
    <name type="scientific">Paenibacillus residui</name>
    <dbReference type="NCBI Taxonomy" id="629724"/>
    <lineage>
        <taxon>Bacteria</taxon>
        <taxon>Bacillati</taxon>
        <taxon>Bacillota</taxon>
        <taxon>Bacilli</taxon>
        <taxon>Bacillales</taxon>
        <taxon>Paenibacillaceae</taxon>
        <taxon>Paenibacillus</taxon>
    </lineage>
</organism>
<dbReference type="Proteomes" id="UP001597120">
    <property type="component" value="Unassembled WGS sequence"/>
</dbReference>
<evidence type="ECO:0000313" key="3">
    <source>
        <dbReference type="Proteomes" id="UP001597120"/>
    </source>
</evidence>